<proteinExistence type="predicted"/>
<dbReference type="AlphaFoldDB" id="A0A653CLP9"/>
<dbReference type="EMBL" id="CAACVG010008174">
    <property type="protein sequence ID" value="VEN48809.1"/>
    <property type="molecule type" value="Genomic_DNA"/>
</dbReference>
<reference evidence="1 2" key="1">
    <citation type="submission" date="2019-01" db="EMBL/GenBank/DDBJ databases">
        <authorList>
            <person name="Sayadi A."/>
        </authorList>
    </citation>
    <scope>NUCLEOTIDE SEQUENCE [LARGE SCALE GENOMIC DNA]</scope>
</reference>
<dbReference type="Proteomes" id="UP000410492">
    <property type="component" value="Unassembled WGS sequence"/>
</dbReference>
<accession>A0A653CLP9</accession>
<protein>
    <submittedName>
        <fullName evidence="1">Uncharacterized protein</fullName>
    </submittedName>
</protein>
<keyword evidence="2" id="KW-1185">Reference proteome</keyword>
<sequence length="43" mass="4824">MRVAFFAACLWFKNPASRSALHSTFVTSQIAKPKVVSRLLPVF</sequence>
<evidence type="ECO:0000313" key="1">
    <source>
        <dbReference type="EMBL" id="VEN48809.1"/>
    </source>
</evidence>
<gene>
    <name evidence="1" type="ORF">CALMAC_LOCUS10132</name>
</gene>
<evidence type="ECO:0000313" key="2">
    <source>
        <dbReference type="Proteomes" id="UP000410492"/>
    </source>
</evidence>
<name>A0A653CLP9_CALMS</name>
<organism evidence="1 2">
    <name type="scientific">Callosobruchus maculatus</name>
    <name type="common">Southern cowpea weevil</name>
    <name type="synonym">Pulse bruchid</name>
    <dbReference type="NCBI Taxonomy" id="64391"/>
    <lineage>
        <taxon>Eukaryota</taxon>
        <taxon>Metazoa</taxon>
        <taxon>Ecdysozoa</taxon>
        <taxon>Arthropoda</taxon>
        <taxon>Hexapoda</taxon>
        <taxon>Insecta</taxon>
        <taxon>Pterygota</taxon>
        <taxon>Neoptera</taxon>
        <taxon>Endopterygota</taxon>
        <taxon>Coleoptera</taxon>
        <taxon>Polyphaga</taxon>
        <taxon>Cucujiformia</taxon>
        <taxon>Chrysomeloidea</taxon>
        <taxon>Chrysomelidae</taxon>
        <taxon>Bruchinae</taxon>
        <taxon>Bruchini</taxon>
        <taxon>Callosobruchus</taxon>
    </lineage>
</organism>